<dbReference type="EMBL" id="MCGT01000044">
    <property type="protein sequence ID" value="ORX45125.1"/>
    <property type="molecule type" value="Genomic_DNA"/>
</dbReference>
<evidence type="ECO:0000256" key="3">
    <source>
        <dbReference type="ARBA" id="ARBA00022448"/>
    </source>
</evidence>
<protein>
    <recommendedName>
        <fullName evidence="9">Amino acid transporter transmembrane domain-containing protein</fullName>
    </recommendedName>
</protein>
<keyword evidence="4 8" id="KW-0812">Transmembrane</keyword>
<dbReference type="Pfam" id="PF01490">
    <property type="entry name" value="Aa_trans"/>
    <property type="match status" value="1"/>
</dbReference>
<accession>A0A1X2G551</accession>
<evidence type="ECO:0000313" key="10">
    <source>
        <dbReference type="EMBL" id="ORX45125.1"/>
    </source>
</evidence>
<feature type="transmembrane region" description="Helical" evidence="8">
    <location>
        <begin position="237"/>
        <end position="255"/>
    </location>
</feature>
<evidence type="ECO:0000256" key="1">
    <source>
        <dbReference type="ARBA" id="ARBA00004141"/>
    </source>
</evidence>
<feature type="transmembrane region" description="Helical" evidence="8">
    <location>
        <begin position="356"/>
        <end position="379"/>
    </location>
</feature>
<proteinExistence type="inferred from homology"/>
<evidence type="ECO:0000313" key="11">
    <source>
        <dbReference type="Proteomes" id="UP000242146"/>
    </source>
</evidence>
<keyword evidence="5" id="KW-0029">Amino-acid transport</keyword>
<dbReference type="GO" id="GO:0005774">
    <property type="term" value="C:vacuolar membrane"/>
    <property type="evidence" value="ECO:0007669"/>
    <property type="project" value="TreeGrafter"/>
</dbReference>
<feature type="transmembrane region" description="Helical" evidence="8">
    <location>
        <begin position="194"/>
        <end position="216"/>
    </location>
</feature>
<evidence type="ECO:0000256" key="8">
    <source>
        <dbReference type="SAM" id="Phobius"/>
    </source>
</evidence>
<dbReference type="GO" id="GO:0015179">
    <property type="term" value="F:L-amino acid transmembrane transporter activity"/>
    <property type="evidence" value="ECO:0007669"/>
    <property type="project" value="TreeGrafter"/>
</dbReference>
<comment type="subcellular location">
    <subcellularLocation>
        <location evidence="1">Membrane</location>
        <topology evidence="1">Multi-pass membrane protein</topology>
    </subcellularLocation>
</comment>
<keyword evidence="7 8" id="KW-0472">Membrane</keyword>
<gene>
    <name evidence="10" type="ORF">DM01DRAFT_1294828</name>
</gene>
<evidence type="ECO:0000256" key="6">
    <source>
        <dbReference type="ARBA" id="ARBA00022989"/>
    </source>
</evidence>
<evidence type="ECO:0000256" key="4">
    <source>
        <dbReference type="ARBA" id="ARBA00022692"/>
    </source>
</evidence>
<keyword evidence="6 8" id="KW-1133">Transmembrane helix</keyword>
<feature type="domain" description="Amino acid transporter transmembrane" evidence="9">
    <location>
        <begin position="16"/>
        <end position="407"/>
    </location>
</feature>
<comment type="caution">
    <text evidence="10">The sequence shown here is derived from an EMBL/GenBank/DDBJ whole genome shotgun (WGS) entry which is preliminary data.</text>
</comment>
<sequence>MSSLLSEYTELSAPLKSSYLHSVFNAVNVLIGVGVLALPFAFRITGWALGTLLLLFCCFITNYTAKVIIRCLEGRPGTGSYGDMGAIAFGPRGRTVVGGVFVIELITIGVAMIILLGDALMSIFSSVPLMSSRIIAYILTLPTLYLPIRKLAYGSFVGIVSCFALLTIVLYDGITKRHAPGSLLEPQPTNLLPSNIYAVPLSFGLIMSGFTGHAVFPAIHRDMEEPKHYSRVVNTSYVITIITYVSMAWAGYTMFGDFTLSEITQNLANIQEYNQVLNGFVLWLVFLTPISKYGVMMTPLIMTLEKSVWSWPLIQDWCQHSNSRMILISGLDRLLLHTFVVGIAIAFPNFDRVMSLLGSLFSFGISVIFPLLCHFQLFHQEMSLSQRIMDASILAITFVLAILGTAWSFFPQQVV</sequence>
<dbReference type="PANTHER" id="PTHR22950:SF692">
    <property type="entry name" value="TRANSMEMBRANE AMINO ACID TRANSPORTER FAMILY PROTEIN"/>
    <property type="match status" value="1"/>
</dbReference>
<feature type="transmembrane region" description="Helical" evidence="8">
    <location>
        <begin position="275"/>
        <end position="295"/>
    </location>
</feature>
<feature type="transmembrane region" description="Helical" evidence="8">
    <location>
        <begin position="96"/>
        <end position="117"/>
    </location>
</feature>
<feature type="transmembrane region" description="Helical" evidence="8">
    <location>
        <begin position="47"/>
        <end position="65"/>
    </location>
</feature>
<name>A0A1X2G551_9FUNG</name>
<feature type="transmembrane region" description="Helical" evidence="8">
    <location>
        <begin position="334"/>
        <end position="350"/>
    </location>
</feature>
<dbReference type="AlphaFoldDB" id="A0A1X2G551"/>
<evidence type="ECO:0000259" key="9">
    <source>
        <dbReference type="Pfam" id="PF01490"/>
    </source>
</evidence>
<feature type="transmembrane region" description="Helical" evidence="8">
    <location>
        <begin position="123"/>
        <end position="144"/>
    </location>
</feature>
<dbReference type="Proteomes" id="UP000242146">
    <property type="component" value="Unassembled WGS sequence"/>
</dbReference>
<keyword evidence="3" id="KW-0813">Transport</keyword>
<organism evidence="10 11">
    <name type="scientific">Hesseltinella vesiculosa</name>
    <dbReference type="NCBI Taxonomy" id="101127"/>
    <lineage>
        <taxon>Eukaryota</taxon>
        <taxon>Fungi</taxon>
        <taxon>Fungi incertae sedis</taxon>
        <taxon>Mucoromycota</taxon>
        <taxon>Mucoromycotina</taxon>
        <taxon>Mucoromycetes</taxon>
        <taxon>Mucorales</taxon>
        <taxon>Cunninghamellaceae</taxon>
        <taxon>Hesseltinella</taxon>
    </lineage>
</organism>
<comment type="similarity">
    <text evidence="2">Belongs to the amino acid/polyamine transporter 2 family.</text>
</comment>
<evidence type="ECO:0000256" key="2">
    <source>
        <dbReference type="ARBA" id="ARBA00008066"/>
    </source>
</evidence>
<feature type="transmembrane region" description="Helical" evidence="8">
    <location>
        <begin position="20"/>
        <end position="41"/>
    </location>
</feature>
<dbReference type="PANTHER" id="PTHR22950">
    <property type="entry name" value="AMINO ACID TRANSPORTER"/>
    <property type="match status" value="1"/>
</dbReference>
<evidence type="ECO:0000256" key="5">
    <source>
        <dbReference type="ARBA" id="ARBA00022970"/>
    </source>
</evidence>
<dbReference type="STRING" id="101127.A0A1X2G551"/>
<dbReference type="InterPro" id="IPR013057">
    <property type="entry name" value="AA_transpt_TM"/>
</dbReference>
<keyword evidence="11" id="KW-1185">Reference proteome</keyword>
<evidence type="ECO:0000256" key="7">
    <source>
        <dbReference type="ARBA" id="ARBA00023136"/>
    </source>
</evidence>
<feature type="transmembrane region" description="Helical" evidence="8">
    <location>
        <begin position="151"/>
        <end position="174"/>
    </location>
</feature>
<reference evidence="10 11" key="1">
    <citation type="submission" date="2016-07" db="EMBL/GenBank/DDBJ databases">
        <title>Pervasive Adenine N6-methylation of Active Genes in Fungi.</title>
        <authorList>
            <consortium name="DOE Joint Genome Institute"/>
            <person name="Mondo S.J."/>
            <person name="Dannebaum R.O."/>
            <person name="Kuo R.C."/>
            <person name="Labutti K."/>
            <person name="Haridas S."/>
            <person name="Kuo A."/>
            <person name="Salamov A."/>
            <person name="Ahrendt S.R."/>
            <person name="Lipzen A."/>
            <person name="Sullivan W."/>
            <person name="Andreopoulos W.B."/>
            <person name="Clum A."/>
            <person name="Lindquist E."/>
            <person name="Daum C."/>
            <person name="Ramamoorthy G.K."/>
            <person name="Gryganskyi A."/>
            <person name="Culley D."/>
            <person name="Magnuson J.K."/>
            <person name="James T.Y."/>
            <person name="O'Malley M.A."/>
            <person name="Stajich J.E."/>
            <person name="Spatafora J.W."/>
            <person name="Visel A."/>
            <person name="Grigoriev I.V."/>
        </authorList>
    </citation>
    <scope>NUCLEOTIDE SEQUENCE [LARGE SCALE GENOMIC DNA]</scope>
    <source>
        <strain evidence="10 11">NRRL 3301</strain>
    </source>
</reference>
<feature type="transmembrane region" description="Helical" evidence="8">
    <location>
        <begin position="391"/>
        <end position="410"/>
    </location>
</feature>
<dbReference type="OrthoDB" id="655540at2759"/>